<name>A0ABR0CNY5_9LAMI</name>
<dbReference type="PANTHER" id="PTHR22849">
    <property type="entry name" value="WDSAM1 PROTEIN"/>
    <property type="match status" value="1"/>
</dbReference>
<dbReference type="InterPro" id="IPR058678">
    <property type="entry name" value="ARM_PUB"/>
</dbReference>
<evidence type="ECO:0000313" key="5">
    <source>
        <dbReference type="Proteomes" id="UP001291926"/>
    </source>
</evidence>
<dbReference type="EC" id="2.3.2.27" evidence="2"/>
<feature type="domain" description="U-box" evidence="3">
    <location>
        <begin position="41"/>
        <end position="327"/>
    </location>
</feature>
<protein>
    <recommendedName>
        <fullName evidence="2 3">U-box domain-containing protein</fullName>
        <ecNumber evidence="2">2.3.2.27</ecNumber>
    </recommendedName>
    <alternativeName>
        <fullName evidence="2">RING-type E3 ubiquitin transferase PUB</fullName>
    </alternativeName>
</protein>
<dbReference type="InterPro" id="IPR045185">
    <property type="entry name" value="PUB22/23/24-like"/>
</dbReference>
<dbReference type="Proteomes" id="UP001291926">
    <property type="component" value="Unassembled WGS sequence"/>
</dbReference>
<evidence type="ECO:0000256" key="1">
    <source>
        <dbReference type="ARBA" id="ARBA00022786"/>
    </source>
</evidence>
<dbReference type="EMBL" id="JAYDYQ010002687">
    <property type="protein sequence ID" value="KAK4478797.1"/>
    <property type="molecule type" value="Genomic_DNA"/>
</dbReference>
<comment type="caution">
    <text evidence="4">The sequence shown here is derived from an EMBL/GenBank/DDBJ whole genome shotgun (WGS) entry which is preliminary data.</text>
</comment>
<dbReference type="Gene3D" id="1.25.10.10">
    <property type="entry name" value="Leucine-rich Repeat Variant"/>
    <property type="match status" value="1"/>
</dbReference>
<comment type="function">
    <text evidence="2">Functions as an E3 ubiquitin ligase.</text>
</comment>
<dbReference type="InterPro" id="IPR011989">
    <property type="entry name" value="ARM-like"/>
</dbReference>
<keyword evidence="1 2" id="KW-0833">Ubl conjugation pathway</keyword>
<dbReference type="Pfam" id="PF25598">
    <property type="entry name" value="ARM_PUB"/>
    <property type="match status" value="1"/>
</dbReference>
<accession>A0ABR0CNY5</accession>
<sequence>MAWCTVHAEDGIHIIPTPNPYPIGKLNAINLVEDLSYPNLQIKTLQKLETLAVENERNRVQMVEAGLANALVSFLVSCYRKGEINGVEECLSLFYLVRCSLICQSEGTLIEDDEIFDSLMWILVNDRCFRDNAVVKSYAAYTLEVIVQKCDQGMLERLKPELFTIMMSYLNDFSTIFPQGTNSFLRVLLDTCPWIRNRVMMIESGAVFNLIELELRGPEKKTTELVFGILYRLCSCADGRAQLLNHIAGIAVVTRQILKVSSTVDDRAVSIIGMICKYSGTDFVRGEMLRVGTVSKLCMVMQMMNCASCLKEKVRGILRMHFDVWKDLS</sequence>
<dbReference type="SUPFAM" id="SSF48371">
    <property type="entry name" value="ARM repeat"/>
    <property type="match status" value="1"/>
</dbReference>
<gene>
    <name evidence="4" type="ORF">RD792_014296</name>
</gene>
<evidence type="ECO:0000256" key="2">
    <source>
        <dbReference type="RuleBase" id="RU369093"/>
    </source>
</evidence>
<comment type="catalytic activity">
    <reaction evidence="2">
        <text>S-ubiquitinyl-[E2 ubiquitin-conjugating enzyme]-L-cysteine + [acceptor protein]-L-lysine = [E2 ubiquitin-conjugating enzyme]-L-cysteine + N(6)-ubiquitinyl-[acceptor protein]-L-lysine.</text>
        <dbReference type="EC" id="2.3.2.27"/>
    </reaction>
</comment>
<organism evidence="4 5">
    <name type="scientific">Penstemon davidsonii</name>
    <dbReference type="NCBI Taxonomy" id="160366"/>
    <lineage>
        <taxon>Eukaryota</taxon>
        <taxon>Viridiplantae</taxon>
        <taxon>Streptophyta</taxon>
        <taxon>Embryophyta</taxon>
        <taxon>Tracheophyta</taxon>
        <taxon>Spermatophyta</taxon>
        <taxon>Magnoliopsida</taxon>
        <taxon>eudicotyledons</taxon>
        <taxon>Gunneridae</taxon>
        <taxon>Pentapetalae</taxon>
        <taxon>asterids</taxon>
        <taxon>lamiids</taxon>
        <taxon>Lamiales</taxon>
        <taxon>Plantaginaceae</taxon>
        <taxon>Cheloneae</taxon>
        <taxon>Penstemon</taxon>
    </lineage>
</organism>
<keyword evidence="5" id="KW-1185">Reference proteome</keyword>
<reference evidence="4 5" key="1">
    <citation type="journal article" date="2023" name="bioRxiv">
        <title>Genome report: Whole genome sequence and annotation of Penstemon davidsonii.</title>
        <authorList>
            <person name="Ostevik K.L."/>
            <person name="Alabady M."/>
            <person name="Zhang M."/>
            <person name="Rausher M.D."/>
        </authorList>
    </citation>
    <scope>NUCLEOTIDE SEQUENCE [LARGE SCALE GENOMIC DNA]</scope>
    <source>
        <strain evidence="4">DNT005</strain>
        <tissue evidence="4">Whole leaf</tissue>
    </source>
</reference>
<proteinExistence type="predicted"/>
<evidence type="ECO:0000259" key="3">
    <source>
        <dbReference type="Pfam" id="PF25598"/>
    </source>
</evidence>
<keyword evidence="2" id="KW-0808">Transferase</keyword>
<evidence type="ECO:0000313" key="4">
    <source>
        <dbReference type="EMBL" id="KAK4478797.1"/>
    </source>
</evidence>
<comment type="pathway">
    <text evidence="2">Protein modification; protein ubiquitination.</text>
</comment>
<dbReference type="PANTHER" id="PTHR22849:SF24">
    <property type="entry name" value="E3 UBIQUITIN-PROTEIN LIGASE PUB24"/>
    <property type="match status" value="1"/>
</dbReference>
<dbReference type="InterPro" id="IPR016024">
    <property type="entry name" value="ARM-type_fold"/>
</dbReference>